<dbReference type="KEGG" id="ccro:CMC5_010130"/>
<dbReference type="PANTHER" id="PTHR43156:SF2">
    <property type="entry name" value="STAGE II SPORULATION PROTEIN E"/>
    <property type="match status" value="1"/>
</dbReference>
<dbReference type="RefSeq" id="WP_050429338.1">
    <property type="nucleotide sequence ID" value="NZ_CP012159.1"/>
</dbReference>
<dbReference type="STRING" id="52.CMC5_010130"/>
<keyword evidence="4" id="KW-1185">Reference proteome</keyword>
<dbReference type="AlphaFoldDB" id="A0A0K1E872"/>
<dbReference type="GO" id="GO:0007165">
    <property type="term" value="P:signal transduction"/>
    <property type="evidence" value="ECO:0007669"/>
    <property type="project" value="InterPro"/>
</dbReference>
<protein>
    <recommendedName>
        <fullName evidence="2">HAMP domain-containing protein</fullName>
    </recommendedName>
</protein>
<reference evidence="3 4" key="1">
    <citation type="submission" date="2015-07" db="EMBL/GenBank/DDBJ databases">
        <title>Genome analysis of myxobacterium Chondromyces crocatus Cm c5 reveals a high potential for natural compound synthesis and the genetic basis for the loss of fruiting body formation.</title>
        <authorList>
            <person name="Zaburannyi N."/>
            <person name="Bunk B."/>
            <person name="Maier J."/>
            <person name="Overmann J."/>
            <person name="Mueller R."/>
        </authorList>
    </citation>
    <scope>NUCLEOTIDE SEQUENCE [LARGE SCALE GENOMIC DNA]</scope>
    <source>
        <strain evidence="3 4">Cm c5</strain>
    </source>
</reference>
<proteinExistence type="predicted"/>
<dbReference type="PANTHER" id="PTHR43156">
    <property type="entry name" value="STAGE II SPORULATION PROTEIN E-RELATED"/>
    <property type="match status" value="1"/>
</dbReference>
<dbReference type="SMART" id="SM00331">
    <property type="entry name" value="PP2C_SIG"/>
    <property type="match status" value="1"/>
</dbReference>
<feature type="domain" description="HAMP" evidence="2">
    <location>
        <begin position="297"/>
        <end position="349"/>
    </location>
</feature>
<dbReference type="CDD" id="cd06225">
    <property type="entry name" value="HAMP"/>
    <property type="match status" value="1"/>
</dbReference>
<dbReference type="EMBL" id="CP012159">
    <property type="protein sequence ID" value="AKT36892.1"/>
    <property type="molecule type" value="Genomic_DNA"/>
</dbReference>
<gene>
    <name evidence="3" type="ORF">CMC5_010130</name>
</gene>
<dbReference type="GO" id="GO:0016020">
    <property type="term" value="C:membrane"/>
    <property type="evidence" value="ECO:0007669"/>
    <property type="project" value="InterPro"/>
</dbReference>
<dbReference type="InterPro" id="IPR001932">
    <property type="entry name" value="PPM-type_phosphatase-like_dom"/>
</dbReference>
<dbReference type="OrthoDB" id="4295975at2"/>
<dbReference type="GO" id="GO:0016791">
    <property type="term" value="F:phosphatase activity"/>
    <property type="evidence" value="ECO:0007669"/>
    <property type="project" value="TreeGrafter"/>
</dbReference>
<dbReference type="Gene3D" id="6.10.340.10">
    <property type="match status" value="1"/>
</dbReference>
<dbReference type="Pfam" id="PF00672">
    <property type="entry name" value="HAMP"/>
    <property type="match status" value="1"/>
</dbReference>
<dbReference type="SUPFAM" id="SSF158472">
    <property type="entry name" value="HAMP domain-like"/>
    <property type="match status" value="1"/>
</dbReference>
<dbReference type="Gene3D" id="3.60.40.10">
    <property type="entry name" value="PPM-type phosphatase domain"/>
    <property type="match status" value="1"/>
</dbReference>
<accession>A0A0K1E872</accession>
<organism evidence="3 4">
    <name type="scientific">Chondromyces crocatus</name>
    <dbReference type="NCBI Taxonomy" id="52"/>
    <lineage>
        <taxon>Bacteria</taxon>
        <taxon>Pseudomonadati</taxon>
        <taxon>Myxococcota</taxon>
        <taxon>Polyangia</taxon>
        <taxon>Polyangiales</taxon>
        <taxon>Polyangiaceae</taxon>
        <taxon>Chondromyces</taxon>
    </lineage>
</organism>
<dbReference type="SUPFAM" id="SSF81606">
    <property type="entry name" value="PP2C-like"/>
    <property type="match status" value="1"/>
</dbReference>
<dbReference type="PROSITE" id="PS50885">
    <property type="entry name" value="HAMP"/>
    <property type="match status" value="1"/>
</dbReference>
<evidence type="ECO:0000313" key="4">
    <source>
        <dbReference type="Proteomes" id="UP000067626"/>
    </source>
</evidence>
<evidence type="ECO:0000256" key="1">
    <source>
        <dbReference type="ARBA" id="ARBA00022801"/>
    </source>
</evidence>
<keyword evidence="1" id="KW-0378">Hydrolase</keyword>
<evidence type="ECO:0000313" key="3">
    <source>
        <dbReference type="EMBL" id="AKT36892.1"/>
    </source>
</evidence>
<sequence>MRFRSLLLLGVVLLIAGSLAGTVSLVAMVLRASAHKEIAADLARSRDAFLELKAQRDARRRSEARVVAEEPRLKAVVATEEVSRETTFGVAYELRKAVGSELFLLTDGEGRLLADVLDPEAEGFDLRGLPGVAEALARGEATGVWTQGGRVFEVEVRRLSFGTTTVGLVVLGHPLDDGVAEAVARVTGCEVVVEQGGRPAAVSQRLGDGDRGALGAALSEVPAEGGDVPAAVVIEGAHHLSLSAPLPGAPPGATLRFVVLRSLDQALAPAEKITRRLYGFALLSLAAGVLLAVLLSQRLSRPIDALVQFAGRLAAGALEARASISGPLEVRVLGQAMNRMAGELEVSRQELVAKERLEQELEISTQIQTSILPRCFDVDGLEVAAQMITAAEVGGDYMDVIPVRGGTWIAVGDVAGHGLRSGLVMIMLQSAVSALAREQPLSPPSEMLRAVNRVLYDNIRNRLGNDEHVTLTLLRYRRDGLFTFAGAHEEILVYRAETGRCELVPTPGPWVGAMEDIGAVVVDSRVQLADGDVMVLYTDGITEARNEEGRQYGLEPVAKTVESFGKETVERIRDEILLGVASWAVAPEDDVTLLVLRYRAPQTRLA</sequence>
<dbReference type="InterPro" id="IPR036457">
    <property type="entry name" value="PPM-type-like_dom_sf"/>
</dbReference>
<name>A0A0K1E872_CHOCO</name>
<dbReference type="Pfam" id="PF07228">
    <property type="entry name" value="SpoIIE"/>
    <property type="match status" value="1"/>
</dbReference>
<dbReference type="InterPro" id="IPR052016">
    <property type="entry name" value="Bact_Sigma-Reg"/>
</dbReference>
<dbReference type="InterPro" id="IPR003660">
    <property type="entry name" value="HAMP_dom"/>
</dbReference>
<dbReference type="SMART" id="SM00304">
    <property type="entry name" value="HAMP"/>
    <property type="match status" value="1"/>
</dbReference>
<evidence type="ECO:0000259" key="2">
    <source>
        <dbReference type="PROSITE" id="PS50885"/>
    </source>
</evidence>
<dbReference type="Proteomes" id="UP000067626">
    <property type="component" value="Chromosome"/>
</dbReference>